<dbReference type="RefSeq" id="WP_261497452.1">
    <property type="nucleotide sequence ID" value="NZ_JAOCQF010000004.1"/>
</dbReference>
<dbReference type="PANTHER" id="PTHR43757">
    <property type="entry name" value="AMINOMETHYLTRANSFERASE"/>
    <property type="match status" value="1"/>
</dbReference>
<reference evidence="4" key="1">
    <citation type="submission" date="2023-07" db="EMBL/GenBank/DDBJ databases">
        <title>Defluviimonas sediminis sp. nov., isolated from mangrove sediment.</title>
        <authorList>
            <person name="Liu L."/>
            <person name="Li J."/>
            <person name="Huang Y."/>
            <person name="Pan J."/>
            <person name="Li M."/>
        </authorList>
    </citation>
    <scope>NUCLEOTIDE SEQUENCE [LARGE SCALE GENOMIC DNA]</scope>
    <source>
        <strain evidence="4">FT324</strain>
    </source>
</reference>
<evidence type="ECO:0000313" key="4">
    <source>
        <dbReference type="Proteomes" id="UP001205601"/>
    </source>
</evidence>
<dbReference type="Pfam" id="PF08669">
    <property type="entry name" value="GCV_T_C"/>
    <property type="match status" value="1"/>
</dbReference>
<sequence length="404" mass="45550">MKAEKPMQPDPRQHYLTPLRQTTFHPRTAAANRLNSWGPWGGYTTVLEYDDLAMEHSAIRNAATVYDLCPMVKYRVRGPEAAAYLNRLTVRNAAKLPVGAVHYTIWCDDAGHIIDDGTLFRLGEADFRICCQERHLPWLLDSAFGFEVSVAEETEEIAALSLQGPCSFAVLKAAGFDVAALKPFRMATFGFDGGELMISRTGFTGDLGYELWIAPDHALALWDCLFEAGAPWGLRPIGTQALDLARTEAGFIITNLDFVPAHQAVREDRVRSPFEMSLDWMIDWNKGHFTGRRALLAERERGSRWAFVGLDIDGNVSAEHAIVYHDRKREVGQITAACWSPTLKRNIALAHLERPYHAGKSDNLWVEVYAMRELQYVKLMLRAKVCDRPFFNPDRRRATPPGPF</sequence>
<evidence type="ECO:0000259" key="2">
    <source>
        <dbReference type="Pfam" id="PF08669"/>
    </source>
</evidence>
<feature type="domain" description="Aminomethyltransferase C-terminal" evidence="2">
    <location>
        <begin position="307"/>
        <end position="391"/>
    </location>
</feature>
<name>A0ABT2NS78_9RHOB</name>
<comment type="caution">
    <text evidence="3">The sequence shown here is derived from an EMBL/GenBank/DDBJ whole genome shotgun (WGS) entry which is preliminary data.</text>
</comment>
<keyword evidence="4" id="KW-1185">Reference proteome</keyword>
<dbReference type="Proteomes" id="UP001205601">
    <property type="component" value="Unassembled WGS sequence"/>
</dbReference>
<dbReference type="Gene3D" id="3.30.1360.120">
    <property type="entry name" value="Probable tRNA modification gtpase trme, domain 1"/>
    <property type="match status" value="1"/>
</dbReference>
<dbReference type="InterPro" id="IPR028896">
    <property type="entry name" value="GcvT/YgfZ/DmdA"/>
</dbReference>
<dbReference type="InterPro" id="IPR006222">
    <property type="entry name" value="GCVT_N"/>
</dbReference>
<proteinExistence type="predicted"/>
<dbReference type="EMBL" id="JAOCQF010000004">
    <property type="protein sequence ID" value="MCT8331545.1"/>
    <property type="molecule type" value="Genomic_DNA"/>
</dbReference>
<dbReference type="PANTHER" id="PTHR43757:SF2">
    <property type="entry name" value="AMINOMETHYLTRANSFERASE, MITOCHONDRIAL"/>
    <property type="match status" value="1"/>
</dbReference>
<feature type="domain" description="GCVT N-terminal" evidence="1">
    <location>
        <begin position="37"/>
        <end position="286"/>
    </location>
</feature>
<organism evidence="3 4">
    <name type="scientific">Albidovulum sediminis</name>
    <dbReference type="NCBI Taxonomy" id="3066345"/>
    <lineage>
        <taxon>Bacteria</taxon>
        <taxon>Pseudomonadati</taxon>
        <taxon>Pseudomonadota</taxon>
        <taxon>Alphaproteobacteria</taxon>
        <taxon>Rhodobacterales</taxon>
        <taxon>Paracoccaceae</taxon>
        <taxon>Albidovulum</taxon>
    </lineage>
</organism>
<dbReference type="SUPFAM" id="SSF101790">
    <property type="entry name" value="Aminomethyltransferase beta-barrel domain"/>
    <property type="match status" value="1"/>
</dbReference>
<protein>
    <submittedName>
        <fullName evidence="3">Aminomethyltransferase family protein</fullName>
    </submittedName>
</protein>
<evidence type="ECO:0000313" key="3">
    <source>
        <dbReference type="EMBL" id="MCT8331545.1"/>
    </source>
</evidence>
<gene>
    <name evidence="3" type="ORF">N5I32_18670</name>
</gene>
<dbReference type="InterPro" id="IPR013977">
    <property type="entry name" value="GcvT_C"/>
</dbReference>
<accession>A0ABT2NS78</accession>
<evidence type="ECO:0000259" key="1">
    <source>
        <dbReference type="Pfam" id="PF01571"/>
    </source>
</evidence>
<dbReference type="SUPFAM" id="SSF103025">
    <property type="entry name" value="Folate-binding domain"/>
    <property type="match status" value="1"/>
</dbReference>
<dbReference type="PIRSF" id="PIRSF006487">
    <property type="entry name" value="GcvT"/>
    <property type="match status" value="1"/>
</dbReference>
<dbReference type="Pfam" id="PF01571">
    <property type="entry name" value="GCV_T"/>
    <property type="match status" value="1"/>
</dbReference>
<dbReference type="InterPro" id="IPR027266">
    <property type="entry name" value="TrmE/GcvT-like"/>
</dbReference>
<dbReference type="InterPro" id="IPR029043">
    <property type="entry name" value="GcvT/YgfZ_C"/>
</dbReference>